<dbReference type="InterPro" id="IPR010428">
    <property type="entry name" value="Zincin_1"/>
</dbReference>
<dbReference type="SUPFAM" id="SSF55486">
    <property type="entry name" value="Metalloproteases ('zincins'), catalytic domain"/>
    <property type="match status" value="1"/>
</dbReference>
<dbReference type="Proteomes" id="UP001183176">
    <property type="component" value="Unassembled WGS sequence"/>
</dbReference>
<dbReference type="InterPro" id="IPR038555">
    <property type="entry name" value="Zincin_1_sf"/>
</dbReference>
<dbReference type="CDD" id="cd12954">
    <property type="entry name" value="MMP_TTHA0227_like_1"/>
    <property type="match status" value="1"/>
</dbReference>
<dbReference type="EMBL" id="JAVREH010000003">
    <property type="protein sequence ID" value="MDT0260365.1"/>
    <property type="molecule type" value="Genomic_DNA"/>
</dbReference>
<feature type="compositionally biased region" description="Low complexity" evidence="1">
    <location>
        <begin position="1"/>
        <end position="12"/>
    </location>
</feature>
<dbReference type="RefSeq" id="WP_311421521.1">
    <property type="nucleotide sequence ID" value="NZ_JAVREH010000003.1"/>
</dbReference>
<proteinExistence type="predicted"/>
<feature type="region of interest" description="Disordered" evidence="1">
    <location>
        <begin position="1"/>
        <end position="31"/>
    </location>
</feature>
<name>A0ABU2J5V0_9ACTN</name>
<evidence type="ECO:0000313" key="2">
    <source>
        <dbReference type="EMBL" id="MDT0260365.1"/>
    </source>
</evidence>
<protein>
    <submittedName>
        <fullName evidence="2">Metallopeptidase family protein</fullName>
    </submittedName>
</protein>
<feature type="compositionally biased region" description="Basic residues" evidence="1">
    <location>
        <begin position="13"/>
        <end position="23"/>
    </location>
</feature>
<organism evidence="2 3">
    <name type="scientific">Jatrophihabitans lederbergiae</name>
    <dbReference type="NCBI Taxonomy" id="3075547"/>
    <lineage>
        <taxon>Bacteria</taxon>
        <taxon>Bacillati</taxon>
        <taxon>Actinomycetota</taxon>
        <taxon>Actinomycetes</taxon>
        <taxon>Jatrophihabitantales</taxon>
        <taxon>Jatrophihabitantaceae</taxon>
        <taxon>Jatrophihabitans</taxon>
    </lineage>
</organism>
<accession>A0ABU2J5V0</accession>
<dbReference type="Pfam" id="PF06262">
    <property type="entry name" value="Zincin_1"/>
    <property type="match status" value="1"/>
</dbReference>
<sequence>MSDSGFHGPAGRPGRRRDRHGRGLRGMLAPRPVPIAHSRGDAFDAMVLHAVEHLQPQLGEQLSHVEFAVEDVPEVSHVGTGDFEYDDDVLDDNSVPLSRLYRSGIAGIVAPVIVLYRRPLESRAAQPEELAELVHEVVVEQMARLLGRSPDEIDPPLD</sequence>
<dbReference type="Gene3D" id="3.30.2010.20">
    <property type="match status" value="1"/>
</dbReference>
<keyword evidence="3" id="KW-1185">Reference proteome</keyword>
<reference evidence="3" key="1">
    <citation type="submission" date="2023-07" db="EMBL/GenBank/DDBJ databases">
        <title>30 novel species of actinomycetes from the DSMZ collection.</title>
        <authorList>
            <person name="Nouioui I."/>
        </authorList>
    </citation>
    <scope>NUCLEOTIDE SEQUENCE [LARGE SCALE GENOMIC DNA]</scope>
    <source>
        <strain evidence="3">DSM 44399</strain>
    </source>
</reference>
<comment type="caution">
    <text evidence="2">The sequence shown here is derived from an EMBL/GenBank/DDBJ whole genome shotgun (WGS) entry which is preliminary data.</text>
</comment>
<evidence type="ECO:0000256" key="1">
    <source>
        <dbReference type="SAM" id="MobiDB-lite"/>
    </source>
</evidence>
<evidence type="ECO:0000313" key="3">
    <source>
        <dbReference type="Proteomes" id="UP001183176"/>
    </source>
</evidence>
<gene>
    <name evidence="2" type="ORF">RM423_03040</name>
</gene>